<organism evidence="4 5">
    <name type="scientific">Caballeronia choica</name>
    <dbReference type="NCBI Taxonomy" id="326476"/>
    <lineage>
        <taxon>Bacteria</taxon>
        <taxon>Pseudomonadati</taxon>
        <taxon>Pseudomonadota</taxon>
        <taxon>Betaproteobacteria</taxon>
        <taxon>Burkholderiales</taxon>
        <taxon>Burkholderiaceae</taxon>
        <taxon>Caballeronia</taxon>
    </lineage>
</organism>
<dbReference type="PROSITE" id="PS50405">
    <property type="entry name" value="GST_CTER"/>
    <property type="match status" value="1"/>
</dbReference>
<dbReference type="InterPro" id="IPR036282">
    <property type="entry name" value="Glutathione-S-Trfase_C_sf"/>
</dbReference>
<dbReference type="PANTHER" id="PTHR42673:SF4">
    <property type="entry name" value="MALEYLACETOACETATE ISOMERASE"/>
    <property type="match status" value="1"/>
</dbReference>
<dbReference type="SFLD" id="SFLDS00019">
    <property type="entry name" value="Glutathione_Transferase_(cytos"/>
    <property type="match status" value="1"/>
</dbReference>
<dbReference type="AlphaFoldDB" id="A0A158HTL5"/>
<dbReference type="Pfam" id="PF13409">
    <property type="entry name" value="GST_N_2"/>
    <property type="match status" value="1"/>
</dbReference>
<accession>A0A158HTL5</accession>
<dbReference type="InterPro" id="IPR010987">
    <property type="entry name" value="Glutathione-S-Trfase_C-like"/>
</dbReference>
<dbReference type="InterPro" id="IPR004045">
    <property type="entry name" value="Glutathione_S-Trfase_N"/>
</dbReference>
<dbReference type="Gene3D" id="1.20.1050.10">
    <property type="match status" value="1"/>
</dbReference>
<dbReference type="PANTHER" id="PTHR42673">
    <property type="entry name" value="MALEYLACETOACETATE ISOMERASE"/>
    <property type="match status" value="1"/>
</dbReference>
<evidence type="ECO:0000313" key="5">
    <source>
        <dbReference type="Proteomes" id="UP000054770"/>
    </source>
</evidence>
<dbReference type="PROSITE" id="PS50404">
    <property type="entry name" value="GST_NTER"/>
    <property type="match status" value="1"/>
</dbReference>
<keyword evidence="4" id="KW-0413">Isomerase</keyword>
<dbReference type="InterPro" id="IPR005955">
    <property type="entry name" value="GST_Zeta"/>
</dbReference>
<dbReference type="SUPFAM" id="SSF52833">
    <property type="entry name" value="Thioredoxin-like"/>
    <property type="match status" value="1"/>
</dbReference>
<dbReference type="FunFam" id="1.20.1050.10:FF:000017">
    <property type="entry name" value="Maleylacetoacetate isomerase"/>
    <property type="match status" value="1"/>
</dbReference>
<gene>
    <name evidence="4" type="ORF">AWB68_02298</name>
</gene>
<comment type="caution">
    <text evidence="4">The sequence shown here is derived from an EMBL/GenBank/DDBJ whole genome shotgun (WGS) entry which is preliminary data.</text>
</comment>
<evidence type="ECO:0000259" key="2">
    <source>
        <dbReference type="PROSITE" id="PS50404"/>
    </source>
</evidence>
<feature type="domain" description="GST N-terminal" evidence="2">
    <location>
        <begin position="2"/>
        <end position="83"/>
    </location>
</feature>
<dbReference type="CDD" id="cd03042">
    <property type="entry name" value="GST_N_Zeta"/>
    <property type="match status" value="1"/>
</dbReference>
<protein>
    <submittedName>
        <fullName evidence="4">Maleylacetoacetate isomerase</fullName>
    </submittedName>
</protein>
<comment type="similarity">
    <text evidence="1">Belongs to the GST superfamily. Zeta family.</text>
</comment>
<dbReference type="NCBIfam" id="TIGR01262">
    <property type="entry name" value="maiA"/>
    <property type="match status" value="1"/>
</dbReference>
<dbReference type="Pfam" id="PF13410">
    <property type="entry name" value="GST_C_2"/>
    <property type="match status" value="1"/>
</dbReference>
<dbReference type="InterPro" id="IPR034330">
    <property type="entry name" value="GST_Zeta_C"/>
</dbReference>
<proteinExistence type="inferred from homology"/>
<evidence type="ECO:0000256" key="1">
    <source>
        <dbReference type="ARBA" id="ARBA00010007"/>
    </source>
</evidence>
<dbReference type="GO" id="GO:0004364">
    <property type="term" value="F:glutathione transferase activity"/>
    <property type="evidence" value="ECO:0007669"/>
    <property type="project" value="TreeGrafter"/>
</dbReference>
<name>A0A158HTL5_9BURK</name>
<feature type="domain" description="GST C-terminal" evidence="3">
    <location>
        <begin position="88"/>
        <end position="211"/>
    </location>
</feature>
<keyword evidence="5" id="KW-1185">Reference proteome</keyword>
<dbReference type="RefSeq" id="WP_087644463.1">
    <property type="nucleotide sequence ID" value="NZ_FCON02000019.1"/>
</dbReference>
<dbReference type="InterPro" id="IPR036249">
    <property type="entry name" value="Thioredoxin-like_sf"/>
</dbReference>
<reference evidence="4" key="1">
    <citation type="submission" date="2016-01" db="EMBL/GenBank/DDBJ databases">
        <authorList>
            <person name="Peeters C."/>
        </authorList>
    </citation>
    <scope>NUCLEOTIDE SEQUENCE [LARGE SCALE GENOMIC DNA]</scope>
    <source>
        <strain evidence="4">LMG 22940</strain>
    </source>
</reference>
<dbReference type="GO" id="GO:0005737">
    <property type="term" value="C:cytoplasm"/>
    <property type="evidence" value="ECO:0007669"/>
    <property type="project" value="InterPro"/>
</dbReference>
<dbReference type="GO" id="GO:0016034">
    <property type="term" value="F:maleylacetoacetate isomerase activity"/>
    <property type="evidence" value="ECO:0007669"/>
    <property type="project" value="TreeGrafter"/>
</dbReference>
<dbReference type="CDD" id="cd03191">
    <property type="entry name" value="GST_C_Zeta"/>
    <property type="match status" value="1"/>
</dbReference>
<sequence>MAALKLHGFFNSSASYRVRIALGLKGLPWEHVGVNIRTGVQNGAGYKALNPAGLVPTLEDGSARITQSLAIIDYLERLQPAPRLVPEGGTERNRVLEIASLIACDIHPLNNLRVLKTLTGSLGVSDAQKNDWYLNWITQGFDALEAWLSDEGDFCVGDAPTLADCCLVPQVANAQRMKVDLSAYPRILRINDQCLRLAAFADAAPNRQPDFVAG</sequence>
<evidence type="ECO:0000313" key="4">
    <source>
        <dbReference type="EMBL" id="SAL47453.1"/>
    </source>
</evidence>
<dbReference type="EMBL" id="FCON02000019">
    <property type="protein sequence ID" value="SAL47453.1"/>
    <property type="molecule type" value="Genomic_DNA"/>
</dbReference>
<dbReference type="InterPro" id="IPR040079">
    <property type="entry name" value="Glutathione_S-Trfase"/>
</dbReference>
<dbReference type="Gene3D" id="3.40.30.10">
    <property type="entry name" value="Glutaredoxin"/>
    <property type="match status" value="1"/>
</dbReference>
<dbReference type="SUPFAM" id="SSF47616">
    <property type="entry name" value="GST C-terminal domain-like"/>
    <property type="match status" value="1"/>
</dbReference>
<evidence type="ECO:0000259" key="3">
    <source>
        <dbReference type="PROSITE" id="PS50405"/>
    </source>
</evidence>
<dbReference type="InterPro" id="IPR034333">
    <property type="entry name" value="GST_Zeta_N"/>
</dbReference>
<dbReference type="Proteomes" id="UP000054770">
    <property type="component" value="Unassembled WGS sequence"/>
</dbReference>
<dbReference type="GO" id="GO:0006749">
    <property type="term" value="P:glutathione metabolic process"/>
    <property type="evidence" value="ECO:0007669"/>
    <property type="project" value="TreeGrafter"/>
</dbReference>
<dbReference type="SFLD" id="SFLDG00358">
    <property type="entry name" value="Main_(cytGST)"/>
    <property type="match status" value="1"/>
</dbReference>
<dbReference type="OrthoDB" id="509852at2"/>
<dbReference type="GO" id="GO:0006559">
    <property type="term" value="P:L-phenylalanine catabolic process"/>
    <property type="evidence" value="ECO:0007669"/>
    <property type="project" value="TreeGrafter"/>
</dbReference>